<dbReference type="Pfam" id="PF01738">
    <property type="entry name" value="DLH"/>
    <property type="match status" value="1"/>
</dbReference>
<keyword evidence="3" id="KW-0378">Hydrolase</keyword>
<evidence type="ECO:0000259" key="2">
    <source>
        <dbReference type="Pfam" id="PF01738"/>
    </source>
</evidence>
<dbReference type="AlphaFoldDB" id="A0A1V3NVI6"/>
<dbReference type="Gene3D" id="3.40.50.1820">
    <property type="entry name" value="alpha/beta hydrolase"/>
    <property type="match status" value="1"/>
</dbReference>
<reference evidence="3 4" key="1">
    <citation type="submission" date="2017-02" db="EMBL/GenBank/DDBJ databases">
        <title>Genomic diversity within the haloalkaliphilic genus Thioalkalivibrio.</title>
        <authorList>
            <person name="Ahn A.-C."/>
            <person name="Meier-Kolthoff J."/>
            <person name="Overmars L."/>
            <person name="Richter M."/>
            <person name="Woyke T."/>
            <person name="Sorokin D.Y."/>
            <person name="Muyzer G."/>
        </authorList>
    </citation>
    <scope>NUCLEOTIDE SEQUENCE [LARGE SCALE GENOMIC DNA]</scope>
    <source>
        <strain evidence="3 4">ALJD</strain>
    </source>
</reference>
<dbReference type="RefSeq" id="WP_077277263.1">
    <property type="nucleotide sequence ID" value="NZ_MVBK01000003.1"/>
</dbReference>
<sequence length="264" mass="28781">MFRLLALMIMALSLGTAHAGANVVSEEVTYTDNGFEMRGYLAYDAAVDGPRPGVLVIHEWWGHNEHARAQARRLAALGYTALAVDMYGEGRLADHPDDARAFATLVRSNMQLMTKRFDAARKFLEAHERTDAGQTAAIGYCFGGSVVLEMARAGEDLAAVASFHGALATQNPAQEGQVNARVLVLHGNEDPMVPAEQVENFKQEMEAAGVDYHFVGYDGATHSFTNPQADEKARQFGMPVGYHAEADQASWEELERFLAETFGG</sequence>
<dbReference type="SUPFAM" id="SSF53474">
    <property type="entry name" value="alpha/beta-Hydrolases"/>
    <property type="match status" value="1"/>
</dbReference>
<feature type="domain" description="Dienelactone hydrolase" evidence="2">
    <location>
        <begin position="37"/>
        <end position="260"/>
    </location>
</feature>
<dbReference type="OrthoDB" id="9787933at2"/>
<name>A0A1V3NVI6_9GAMM</name>
<feature type="chain" id="PRO_5011985247" evidence="1">
    <location>
        <begin position="20"/>
        <end position="264"/>
    </location>
</feature>
<dbReference type="InterPro" id="IPR029058">
    <property type="entry name" value="AB_hydrolase_fold"/>
</dbReference>
<evidence type="ECO:0000313" key="3">
    <source>
        <dbReference type="EMBL" id="OOG28736.1"/>
    </source>
</evidence>
<keyword evidence="1" id="KW-0732">Signal</keyword>
<proteinExistence type="predicted"/>
<organism evidence="3 4">
    <name type="scientific">Thioalkalivibrio denitrificans</name>
    <dbReference type="NCBI Taxonomy" id="108003"/>
    <lineage>
        <taxon>Bacteria</taxon>
        <taxon>Pseudomonadati</taxon>
        <taxon>Pseudomonadota</taxon>
        <taxon>Gammaproteobacteria</taxon>
        <taxon>Chromatiales</taxon>
        <taxon>Ectothiorhodospiraceae</taxon>
        <taxon>Thioalkalivibrio</taxon>
    </lineage>
</organism>
<comment type="caution">
    <text evidence="3">The sequence shown here is derived from an EMBL/GenBank/DDBJ whole genome shotgun (WGS) entry which is preliminary data.</text>
</comment>
<feature type="signal peptide" evidence="1">
    <location>
        <begin position="1"/>
        <end position="19"/>
    </location>
</feature>
<dbReference type="PANTHER" id="PTHR22946">
    <property type="entry name" value="DIENELACTONE HYDROLASE DOMAIN-CONTAINING PROTEIN-RELATED"/>
    <property type="match status" value="1"/>
</dbReference>
<evidence type="ECO:0000256" key="1">
    <source>
        <dbReference type="SAM" id="SignalP"/>
    </source>
</evidence>
<dbReference type="PANTHER" id="PTHR22946:SF0">
    <property type="entry name" value="DIENELACTONE HYDROLASE DOMAIN-CONTAINING PROTEIN"/>
    <property type="match status" value="1"/>
</dbReference>
<accession>A0A1V3NVI6</accession>
<evidence type="ECO:0000313" key="4">
    <source>
        <dbReference type="Proteomes" id="UP000189462"/>
    </source>
</evidence>
<gene>
    <name evidence="3" type="ORF">B1C78_00890</name>
</gene>
<dbReference type="InterPro" id="IPR002925">
    <property type="entry name" value="Dienelactn_hydro"/>
</dbReference>
<protein>
    <submittedName>
        <fullName evidence="3">Dienelactone hydrolase</fullName>
    </submittedName>
</protein>
<keyword evidence="4" id="KW-1185">Reference proteome</keyword>
<dbReference type="InterPro" id="IPR050261">
    <property type="entry name" value="FrsA_esterase"/>
</dbReference>
<dbReference type="Proteomes" id="UP000189462">
    <property type="component" value="Unassembled WGS sequence"/>
</dbReference>
<dbReference type="EMBL" id="MVBK01000003">
    <property type="protein sequence ID" value="OOG28736.1"/>
    <property type="molecule type" value="Genomic_DNA"/>
</dbReference>
<dbReference type="STRING" id="108003.B1C78_00890"/>
<dbReference type="GO" id="GO:0016787">
    <property type="term" value="F:hydrolase activity"/>
    <property type="evidence" value="ECO:0007669"/>
    <property type="project" value="UniProtKB-KW"/>
</dbReference>